<dbReference type="InterPro" id="IPR000212">
    <property type="entry name" value="DNA_helicase_UvrD/REP"/>
</dbReference>
<gene>
    <name evidence="2" type="ORF">JQX11_15980</name>
</gene>
<dbReference type="PANTHER" id="PTHR11070">
    <property type="entry name" value="UVRD / RECB / PCRA DNA HELICASE FAMILY MEMBER"/>
    <property type="match status" value="1"/>
</dbReference>
<proteinExistence type="predicted"/>
<evidence type="ECO:0000313" key="2">
    <source>
        <dbReference type="EMBL" id="MBM7077825.1"/>
    </source>
</evidence>
<dbReference type="PANTHER" id="PTHR11070:SF45">
    <property type="entry name" value="DNA 3'-5' HELICASE"/>
    <property type="match status" value="1"/>
</dbReference>
<evidence type="ECO:0000313" key="3">
    <source>
        <dbReference type="Proteomes" id="UP001518872"/>
    </source>
</evidence>
<protein>
    <submittedName>
        <fullName evidence="2">AAA family ATPase</fullName>
    </submittedName>
</protein>
<name>A0ABS2IU40_9ACTN</name>
<dbReference type="RefSeq" id="WP_204925752.1">
    <property type="nucleotide sequence ID" value="NZ_JAFEUC010000007.1"/>
</dbReference>
<keyword evidence="3" id="KW-1185">Reference proteome</keyword>
<evidence type="ECO:0000256" key="1">
    <source>
        <dbReference type="SAM" id="MobiDB-lite"/>
    </source>
</evidence>
<comment type="caution">
    <text evidence="2">The sequence shown here is derived from an EMBL/GenBank/DDBJ whole genome shotgun (WGS) entry which is preliminary data.</text>
</comment>
<sequence length="732" mass="77894">MPATDERGRSRPVPADPAPTHLETELSTEQAHLETSRLALRRMRDRAESLFATGDKVAGDAYTAEQLGRHLARRVAELADDPTTALFFGRLDFGPADPEHAGRGYHVGRRHVTDDRGEPLVLDWRAPVSRSFYRASARDPQGIAVRRRFGFNAGTLTSFEDEHLDRGEELGTASRILTAEIERPRVGPMRDIVATIQPEQDELVRADLADSICVQGAPGTGKTAVGLHRAAYLLYLHRERLRKAGVLIVGPNRAFLSYIAAVLPALGEVEVAQATVEDLVARVPVRAVDDPAVDDPAVAALKHDPRMAGVLRRAADQRITAPTEPIMVSDGSFRWRIGLEPLHRVIEETRREGLPYDTGRERVRARVVGLLQRQAEARRAESPGDAWLRRMGRARPVTAFLDAAWPALTPEGLVHSVLGDPAVLAAAAEGLLTADEQALLRGNATPTDPTGTDPTGARPVRSRSGAGAAGTKLGRTPKATRWTAADTVLIDEAAGLIERPAGFGHVVVDEAQDLSPMQCRAIARRSEHGSITLLGDLAQGTAPWAASDWRESLAHLGKPDAVVVPLSVGFRVPAAVVAFANRLLPALAVDVPPAVSLRRDGALDVRTVTDLVAATVAEVRAALGHDGSVGVIAADDAVDGLRAALADAGVPTATADDVAVSARVTVVPATLVKGLEYDHVVVVEPAAIVAAEPRGLHRLYVALTRAVSRLSVLHTAPLPAPLADPPDGPTPA</sequence>
<feature type="compositionally biased region" description="Low complexity" evidence="1">
    <location>
        <begin position="445"/>
        <end position="456"/>
    </location>
</feature>
<dbReference type="Proteomes" id="UP001518872">
    <property type="component" value="Unassembled WGS sequence"/>
</dbReference>
<organism evidence="2 3">
    <name type="scientific">Micromonospora humida</name>
    <dbReference type="NCBI Taxonomy" id="2809018"/>
    <lineage>
        <taxon>Bacteria</taxon>
        <taxon>Bacillati</taxon>
        <taxon>Actinomycetota</taxon>
        <taxon>Actinomycetes</taxon>
        <taxon>Micromonosporales</taxon>
        <taxon>Micromonosporaceae</taxon>
        <taxon>Micromonospora</taxon>
    </lineage>
</organism>
<reference evidence="2 3" key="1">
    <citation type="submission" date="2021-02" db="EMBL/GenBank/DDBJ databases">
        <authorList>
            <person name="Ra J.-S."/>
        </authorList>
    </citation>
    <scope>NUCLEOTIDE SEQUENCE [LARGE SCALE GENOMIC DNA]</scope>
    <source>
        <strain evidence="2 3">MMS20-R1-14</strain>
    </source>
</reference>
<dbReference type="Gene3D" id="3.40.50.300">
    <property type="entry name" value="P-loop containing nucleotide triphosphate hydrolases"/>
    <property type="match status" value="3"/>
</dbReference>
<feature type="region of interest" description="Disordered" evidence="1">
    <location>
        <begin position="442"/>
        <end position="477"/>
    </location>
</feature>
<feature type="region of interest" description="Disordered" evidence="1">
    <location>
        <begin position="1"/>
        <end position="29"/>
    </location>
</feature>
<accession>A0ABS2IU40</accession>
<dbReference type="InterPro" id="IPR027417">
    <property type="entry name" value="P-loop_NTPase"/>
</dbReference>
<dbReference type="EMBL" id="JAFEUC010000007">
    <property type="protein sequence ID" value="MBM7077825.1"/>
    <property type="molecule type" value="Genomic_DNA"/>
</dbReference>
<dbReference type="SUPFAM" id="SSF52540">
    <property type="entry name" value="P-loop containing nucleoside triphosphate hydrolases"/>
    <property type="match status" value="1"/>
</dbReference>